<evidence type="ECO:0000256" key="1">
    <source>
        <dbReference type="SAM" id="Phobius"/>
    </source>
</evidence>
<keyword evidence="1" id="KW-1133">Transmembrane helix</keyword>
<keyword evidence="1" id="KW-0812">Transmembrane</keyword>
<keyword evidence="3" id="KW-1185">Reference proteome</keyword>
<evidence type="ECO:0000313" key="3">
    <source>
        <dbReference type="Proteomes" id="UP001501578"/>
    </source>
</evidence>
<organism evidence="2 3">
    <name type="scientific">Nonomuraea longicatena</name>
    <dbReference type="NCBI Taxonomy" id="83682"/>
    <lineage>
        <taxon>Bacteria</taxon>
        <taxon>Bacillati</taxon>
        <taxon>Actinomycetota</taxon>
        <taxon>Actinomycetes</taxon>
        <taxon>Streptosporangiales</taxon>
        <taxon>Streptosporangiaceae</taxon>
        <taxon>Nonomuraea</taxon>
    </lineage>
</organism>
<feature type="transmembrane region" description="Helical" evidence="1">
    <location>
        <begin position="56"/>
        <end position="81"/>
    </location>
</feature>
<protein>
    <recommendedName>
        <fullName evidence="4">Integral membrane protein</fullName>
    </recommendedName>
</protein>
<comment type="caution">
    <text evidence="2">The sequence shown here is derived from an EMBL/GenBank/DDBJ whole genome shotgun (WGS) entry which is preliminary data.</text>
</comment>
<keyword evidence="1" id="KW-0472">Membrane</keyword>
<dbReference type="Proteomes" id="UP001501578">
    <property type="component" value="Unassembled WGS sequence"/>
</dbReference>
<reference evidence="3" key="1">
    <citation type="journal article" date="2019" name="Int. J. Syst. Evol. Microbiol.">
        <title>The Global Catalogue of Microorganisms (GCM) 10K type strain sequencing project: providing services to taxonomists for standard genome sequencing and annotation.</title>
        <authorList>
            <consortium name="The Broad Institute Genomics Platform"/>
            <consortium name="The Broad Institute Genome Sequencing Center for Infectious Disease"/>
            <person name="Wu L."/>
            <person name="Ma J."/>
        </authorList>
    </citation>
    <scope>NUCLEOTIDE SEQUENCE [LARGE SCALE GENOMIC DNA]</scope>
    <source>
        <strain evidence="3">JCM 11136</strain>
    </source>
</reference>
<name>A0ABP4AB64_9ACTN</name>
<dbReference type="RefSeq" id="WP_343951457.1">
    <property type="nucleotide sequence ID" value="NZ_BAAAHQ010000021.1"/>
</dbReference>
<gene>
    <name evidence="2" type="ORF">GCM10009560_40250</name>
</gene>
<evidence type="ECO:0000313" key="2">
    <source>
        <dbReference type="EMBL" id="GAA0933752.1"/>
    </source>
</evidence>
<sequence>MSSGTSVTVKRAGWILLALAGVHLALLALATATHLPGWIGGQLWVTPQGLSDFAELSPSAGAFWAFWGSFAVPLGLLGAMVIRSAREGRTPPAYVGIGLIVWAAVGALIFEPSPFVLGAIPGAMLVVAARSRQAVAA</sequence>
<dbReference type="EMBL" id="BAAAHQ010000021">
    <property type="protein sequence ID" value="GAA0933752.1"/>
    <property type="molecule type" value="Genomic_DNA"/>
</dbReference>
<proteinExistence type="predicted"/>
<feature type="transmembrane region" description="Helical" evidence="1">
    <location>
        <begin position="93"/>
        <end position="110"/>
    </location>
</feature>
<evidence type="ECO:0008006" key="4">
    <source>
        <dbReference type="Google" id="ProtNLM"/>
    </source>
</evidence>
<accession>A0ABP4AB64</accession>